<dbReference type="OrthoDB" id="2417614at2759"/>
<comment type="caution">
    <text evidence="3">The sequence shown here is derived from an EMBL/GenBank/DDBJ whole genome shotgun (WGS) entry which is preliminary data.</text>
</comment>
<dbReference type="PANTHER" id="PTHR28094">
    <property type="entry name" value="MEIOTICALLY UP-REGULATED GENE 113 PROTEIN"/>
    <property type="match status" value="1"/>
</dbReference>
<dbReference type="EMBL" id="JAGMWT010000009">
    <property type="protein sequence ID" value="KAH7122731.1"/>
    <property type="molecule type" value="Genomic_DNA"/>
</dbReference>
<name>A0A9P9IJE1_9PLEO</name>
<feature type="region of interest" description="Disordered" evidence="1">
    <location>
        <begin position="212"/>
        <end position="361"/>
    </location>
</feature>
<feature type="compositionally biased region" description="Low complexity" evidence="1">
    <location>
        <begin position="245"/>
        <end position="276"/>
    </location>
</feature>
<accession>A0A9P9IJE1</accession>
<reference evidence="3" key="1">
    <citation type="journal article" date="2021" name="Nat. Commun.">
        <title>Genetic determinants of endophytism in the Arabidopsis root mycobiome.</title>
        <authorList>
            <person name="Mesny F."/>
            <person name="Miyauchi S."/>
            <person name="Thiergart T."/>
            <person name="Pickel B."/>
            <person name="Atanasova L."/>
            <person name="Karlsson M."/>
            <person name="Huettel B."/>
            <person name="Barry K.W."/>
            <person name="Haridas S."/>
            <person name="Chen C."/>
            <person name="Bauer D."/>
            <person name="Andreopoulos W."/>
            <person name="Pangilinan J."/>
            <person name="LaButti K."/>
            <person name="Riley R."/>
            <person name="Lipzen A."/>
            <person name="Clum A."/>
            <person name="Drula E."/>
            <person name="Henrissat B."/>
            <person name="Kohler A."/>
            <person name="Grigoriev I.V."/>
            <person name="Martin F.M."/>
            <person name="Hacquard S."/>
        </authorList>
    </citation>
    <scope>NUCLEOTIDE SEQUENCE</scope>
    <source>
        <strain evidence="3">MPI-CAGE-CH-0243</strain>
    </source>
</reference>
<organism evidence="3 4">
    <name type="scientific">Dendryphion nanum</name>
    <dbReference type="NCBI Taxonomy" id="256645"/>
    <lineage>
        <taxon>Eukaryota</taxon>
        <taxon>Fungi</taxon>
        <taxon>Dikarya</taxon>
        <taxon>Ascomycota</taxon>
        <taxon>Pezizomycotina</taxon>
        <taxon>Dothideomycetes</taxon>
        <taxon>Pleosporomycetidae</taxon>
        <taxon>Pleosporales</taxon>
        <taxon>Torulaceae</taxon>
        <taxon>Dendryphion</taxon>
    </lineage>
</organism>
<feature type="domain" description="Bacteriophage T5 Orf172 DNA-binding" evidence="2">
    <location>
        <begin position="359"/>
        <end position="492"/>
    </location>
</feature>
<dbReference type="AlphaFoldDB" id="A0A9P9IJE1"/>
<dbReference type="PANTHER" id="PTHR28094:SF2">
    <property type="entry name" value="BACTERIOPHAGE T5 ORF172 DNA-BINDING DOMAIN-CONTAINING PROTEIN"/>
    <property type="match status" value="1"/>
</dbReference>
<evidence type="ECO:0000256" key="1">
    <source>
        <dbReference type="SAM" id="MobiDB-lite"/>
    </source>
</evidence>
<feature type="region of interest" description="Disordered" evidence="1">
    <location>
        <begin position="123"/>
        <end position="198"/>
    </location>
</feature>
<dbReference type="Proteomes" id="UP000700596">
    <property type="component" value="Unassembled WGS sequence"/>
</dbReference>
<evidence type="ECO:0000313" key="4">
    <source>
        <dbReference type="Proteomes" id="UP000700596"/>
    </source>
</evidence>
<gene>
    <name evidence="3" type="ORF">B0J11DRAFT_532169</name>
</gene>
<proteinExistence type="predicted"/>
<keyword evidence="4" id="KW-1185">Reference proteome</keyword>
<evidence type="ECO:0000313" key="3">
    <source>
        <dbReference type="EMBL" id="KAH7122731.1"/>
    </source>
</evidence>
<feature type="region of interest" description="Disordered" evidence="1">
    <location>
        <begin position="1"/>
        <end position="24"/>
    </location>
</feature>
<dbReference type="InterPro" id="IPR018306">
    <property type="entry name" value="Phage_T5_Orf172_DNA-bd"/>
</dbReference>
<sequence>MAFTGQTPEALLARSDSKNPATTCKGITKMGRACRNPLDLKNASGDNGVLAVASVVGDSDDDEEEEIGAAAFFCWRHKDQAEAFAASANENAATGRETQIFPLQNRTSIDTLVQRLGVLDIDESTPEVRQKKRRERGSQGGNGGGSSRPRRRVHRPPTWDQVQGPLMSVPSDIMKQQRPLQPSRPRQKKNKPSFWSSLCCGSADDDYTEVVRHKRRNERPSQQTTEYILEKPMQQPPRAAQTPNIRPSKSSPSSRPSPSAAPITTTATATIPARKPLSSKPIRPLNKISRNEDSETSILIAGPAPQTTASSLLTPPRPDQARRTSEILRQYSVRSPQPNAASRARRRSSAAAPNPTTEEKKTILLKIGRANNVHRRMNEWTRQCGYSLSLVRFYPYVPSGTTPQPSPSPSPHASPATSHRTSAQRPSEIRRASSGVRKVPHAHRVERLIHIELAGKNVRRECEACGKEHREWFEVEASREGVGGVDEVVRRWVEWAERMGNREGE</sequence>
<feature type="region of interest" description="Disordered" evidence="1">
    <location>
        <begin position="400"/>
        <end position="439"/>
    </location>
</feature>
<dbReference type="InterPro" id="IPR053006">
    <property type="entry name" value="Meiosis_regulatory"/>
</dbReference>
<protein>
    <submittedName>
        <fullName evidence="3">Meiotically up-regulated gene 113-domain-containing protein</fullName>
    </submittedName>
</protein>
<dbReference type="Pfam" id="PF10544">
    <property type="entry name" value="T5orf172"/>
    <property type="match status" value="1"/>
</dbReference>
<evidence type="ECO:0000259" key="2">
    <source>
        <dbReference type="SMART" id="SM00974"/>
    </source>
</evidence>
<dbReference type="SMART" id="SM00974">
    <property type="entry name" value="T5orf172"/>
    <property type="match status" value="1"/>
</dbReference>